<comment type="caution">
    <text evidence="10">The sequence shown here is derived from an EMBL/GenBank/DDBJ whole genome shotgun (WGS) entry which is preliminary data.</text>
</comment>
<dbReference type="Proteomes" id="UP001165065">
    <property type="component" value="Unassembled WGS sequence"/>
</dbReference>
<dbReference type="SUPFAM" id="SSF54791">
    <property type="entry name" value="Eukaryotic type KH-domain (KH-domain type I)"/>
    <property type="match status" value="1"/>
</dbReference>
<reference evidence="11" key="1">
    <citation type="journal article" date="2023" name="Commun. Biol.">
        <title>Genome analysis of Parmales, the sister group of diatoms, reveals the evolutionary specialization of diatoms from phago-mixotrophs to photoautotrophs.</title>
        <authorList>
            <person name="Ban H."/>
            <person name="Sato S."/>
            <person name="Yoshikawa S."/>
            <person name="Yamada K."/>
            <person name="Nakamura Y."/>
            <person name="Ichinomiya M."/>
            <person name="Sato N."/>
            <person name="Blanc-Mathieu R."/>
            <person name="Endo H."/>
            <person name="Kuwata A."/>
            <person name="Ogata H."/>
        </authorList>
    </citation>
    <scope>NUCLEOTIDE SEQUENCE [LARGE SCALE GENOMIC DNA]</scope>
</reference>
<organism evidence="10 11">
    <name type="scientific">Triparma columacea</name>
    <dbReference type="NCBI Taxonomy" id="722753"/>
    <lineage>
        <taxon>Eukaryota</taxon>
        <taxon>Sar</taxon>
        <taxon>Stramenopiles</taxon>
        <taxon>Ochrophyta</taxon>
        <taxon>Bolidophyceae</taxon>
        <taxon>Parmales</taxon>
        <taxon>Triparmaceae</taxon>
        <taxon>Triparma</taxon>
    </lineage>
</organism>
<dbReference type="GO" id="GO:0005739">
    <property type="term" value="C:mitochondrion"/>
    <property type="evidence" value="ECO:0007669"/>
    <property type="project" value="TreeGrafter"/>
</dbReference>
<dbReference type="HAMAP" id="MF_01595">
    <property type="entry name" value="PNPase"/>
    <property type="match status" value="1"/>
</dbReference>
<dbReference type="InterPro" id="IPR012162">
    <property type="entry name" value="PNPase"/>
</dbReference>
<dbReference type="NCBIfam" id="NF008805">
    <property type="entry name" value="PRK11824.1"/>
    <property type="match status" value="1"/>
</dbReference>
<keyword evidence="4" id="KW-0548">Nucleotidyltransferase</keyword>
<evidence type="ECO:0000259" key="9">
    <source>
        <dbReference type="PROSITE" id="PS50126"/>
    </source>
</evidence>
<comment type="similarity">
    <text evidence="1">Belongs to the polyribonucleotide nucleotidyltransferase family.</text>
</comment>
<dbReference type="InterPro" id="IPR012340">
    <property type="entry name" value="NA-bd_OB-fold"/>
</dbReference>
<dbReference type="GO" id="GO:0005829">
    <property type="term" value="C:cytosol"/>
    <property type="evidence" value="ECO:0007669"/>
    <property type="project" value="TreeGrafter"/>
</dbReference>
<protein>
    <recommendedName>
        <fullName evidence="2">polyribonucleotide nucleotidyltransferase</fullName>
        <ecNumber evidence="2">2.7.7.8</ecNumber>
    </recommendedName>
</protein>
<dbReference type="SUPFAM" id="SSF50249">
    <property type="entry name" value="Nucleic acid-binding proteins"/>
    <property type="match status" value="1"/>
</dbReference>
<dbReference type="PANTHER" id="PTHR11252:SF0">
    <property type="entry name" value="POLYRIBONUCLEOTIDE NUCLEOTIDYLTRANSFERASE 1, MITOCHONDRIAL"/>
    <property type="match status" value="1"/>
</dbReference>
<dbReference type="CDD" id="cd11364">
    <property type="entry name" value="RNase_PH_PNPase_2"/>
    <property type="match status" value="1"/>
</dbReference>
<evidence type="ECO:0000256" key="1">
    <source>
        <dbReference type="ARBA" id="ARBA00007404"/>
    </source>
</evidence>
<dbReference type="FunFam" id="3.30.230.70:FF:000001">
    <property type="entry name" value="Polyribonucleotide nucleotidyltransferase"/>
    <property type="match status" value="1"/>
</dbReference>
<dbReference type="InterPro" id="IPR027408">
    <property type="entry name" value="PNPase/RNase_PH_dom_sf"/>
</dbReference>
<dbReference type="InterPro" id="IPR036456">
    <property type="entry name" value="PNPase_PH_RNA-bd_sf"/>
</dbReference>
<dbReference type="Pfam" id="PF03725">
    <property type="entry name" value="RNase_PH_C"/>
    <property type="match status" value="1"/>
</dbReference>
<feature type="region of interest" description="Disordered" evidence="7">
    <location>
        <begin position="778"/>
        <end position="827"/>
    </location>
</feature>
<dbReference type="GO" id="GO:0000958">
    <property type="term" value="P:mitochondrial mRNA catabolic process"/>
    <property type="evidence" value="ECO:0007669"/>
    <property type="project" value="TreeGrafter"/>
</dbReference>
<dbReference type="EC" id="2.7.7.8" evidence="2"/>
<dbReference type="InterPro" id="IPR020568">
    <property type="entry name" value="Ribosomal_Su5_D2-typ_SF"/>
</dbReference>
<evidence type="ECO:0000256" key="8">
    <source>
        <dbReference type="SAM" id="SignalP"/>
    </source>
</evidence>
<evidence type="ECO:0000256" key="6">
    <source>
        <dbReference type="PROSITE-ProRule" id="PRU00117"/>
    </source>
</evidence>
<dbReference type="Pfam" id="PF01138">
    <property type="entry name" value="RNase_PH"/>
    <property type="match status" value="2"/>
</dbReference>
<evidence type="ECO:0000256" key="5">
    <source>
        <dbReference type="ARBA" id="ARBA00022884"/>
    </source>
</evidence>
<dbReference type="InterPro" id="IPR003029">
    <property type="entry name" value="S1_domain"/>
</dbReference>
<dbReference type="SUPFAM" id="SSF55666">
    <property type="entry name" value="Ribonuclease PH domain 2-like"/>
    <property type="match status" value="2"/>
</dbReference>
<evidence type="ECO:0000313" key="10">
    <source>
        <dbReference type="EMBL" id="GMI46979.1"/>
    </source>
</evidence>
<dbReference type="InterPro" id="IPR036612">
    <property type="entry name" value="KH_dom_type_1_sf"/>
</dbReference>
<dbReference type="SMART" id="SM00316">
    <property type="entry name" value="S1"/>
    <property type="match status" value="1"/>
</dbReference>
<proteinExistence type="inferred from homology"/>
<dbReference type="Gene3D" id="2.40.50.140">
    <property type="entry name" value="Nucleic acid-binding proteins"/>
    <property type="match status" value="1"/>
</dbReference>
<dbReference type="OrthoDB" id="437922at2759"/>
<dbReference type="PANTHER" id="PTHR11252">
    <property type="entry name" value="POLYRIBONUCLEOTIDE NUCLEOTIDYLTRANSFERASE"/>
    <property type="match status" value="1"/>
</dbReference>
<feature type="region of interest" description="Disordered" evidence="7">
    <location>
        <begin position="687"/>
        <end position="713"/>
    </location>
</feature>
<dbReference type="SUPFAM" id="SSF46915">
    <property type="entry name" value="Polynucleotide phosphorylase/guanosine pentaphosphate synthase (PNPase/GPSI), domain 3"/>
    <property type="match status" value="1"/>
</dbReference>
<dbReference type="Gene3D" id="3.30.230.70">
    <property type="entry name" value="GHMP Kinase, N-terminal domain"/>
    <property type="match status" value="2"/>
</dbReference>
<evidence type="ECO:0000256" key="2">
    <source>
        <dbReference type="ARBA" id="ARBA00012416"/>
    </source>
</evidence>
<dbReference type="EMBL" id="BRYA01000322">
    <property type="protein sequence ID" value="GMI46979.1"/>
    <property type="molecule type" value="Genomic_DNA"/>
</dbReference>
<dbReference type="InterPro" id="IPR036345">
    <property type="entry name" value="ExoRNase_PH_dom2_sf"/>
</dbReference>
<dbReference type="Gene3D" id="3.30.1370.10">
    <property type="entry name" value="K Homology domain, type 1"/>
    <property type="match status" value="1"/>
</dbReference>
<sequence length="842" mass="90998">MGTYQFALLALLSLSPHLVNCFSPLPSQLSRLFPDVGTNKHSNIHKLRAIKTEKDHLGNDVHTLTIDIAGEELKFETGKIGRQASSALMVTRGETVMYSTACRDSGPKPGMDFVPLSVDYQERFSSVGATSGGYNKRDGRPGEREILTSRLIDRPLRPLIDSRWRHETQLLSWVLSYDEGKSTESMAICAASAALYLSDVPIFSPVAGVEVGYIQKEEEGKYEFVVNPTLKEMEGSKLKLTVAGTEKAVLMIEGAAEFLTEGEMIEAIGVAHVEIKKICGAIIEFGAVAGKPKYTDSLISPSDGITAKVNELMEADVNDAYSSVDKSDQVRKIDSAYAKVVEVLEPDFPGEEGALKSALKELFSQRMYSLAKDDDKRVDGRGMDQVRPIDVASGFLPRVHGSALFTRGETQAIATTTLGDKGMAQKVDTIDGLNNKRFYLQYTFPPSCVGETGRVGAPGRREVGHGNLAERALQPIVPDESDFPYTIRVESLITESHGSSSMASVCGGCLSMMDAGVPVKRVVAGVAMGALMKDKKDDIDEAIVLTDLMGIEDALGMMDFKIAGDKEGISTFQLDTKCEGLSIDFMKKALEQARVARLHIIGKMEELGGGVREALPPTVPKVRGFKIEADGIGKVIGPGGKQIRAIIEDYELSNMDVGEEGLIQISGFNTTKLEEVENFVTELLAGGGGGRGGRGGGRREREPKPAYEGPEPVEGEIYTGKITGIHNWGVFLEIMPGLEGLCHVSELHSERVRNCEGFVQSLGVDELKVMYKGKNDRGQLQLSRKATMGGGGGGGDRGRREGGRGPRWERNPNPSSPPESPVAKMTPEEEAVIEAAIFGAEE</sequence>
<keyword evidence="11" id="KW-1185">Reference proteome</keyword>
<evidence type="ECO:0000256" key="3">
    <source>
        <dbReference type="ARBA" id="ARBA00022679"/>
    </source>
</evidence>
<dbReference type="Pfam" id="PF00575">
    <property type="entry name" value="S1"/>
    <property type="match status" value="1"/>
</dbReference>
<dbReference type="InterPro" id="IPR001247">
    <property type="entry name" value="ExoRNase_PH_dom1"/>
</dbReference>
<feature type="domain" description="S1 motif" evidence="9">
    <location>
        <begin position="715"/>
        <end position="785"/>
    </location>
</feature>
<dbReference type="PROSITE" id="PS50084">
    <property type="entry name" value="KH_TYPE_1"/>
    <property type="match status" value="1"/>
</dbReference>
<gene>
    <name evidence="10" type="ORF">TrCOL_g11108</name>
</gene>
<dbReference type="GO" id="GO:0000965">
    <property type="term" value="P:mitochondrial RNA 3'-end processing"/>
    <property type="evidence" value="ECO:0007669"/>
    <property type="project" value="TreeGrafter"/>
</dbReference>
<feature type="chain" id="PRO_5040756274" description="polyribonucleotide nucleotidyltransferase" evidence="8">
    <location>
        <begin position="22"/>
        <end position="842"/>
    </location>
</feature>
<dbReference type="NCBIfam" id="TIGR03591">
    <property type="entry name" value="polynuc_phos"/>
    <property type="match status" value="1"/>
</dbReference>
<evidence type="ECO:0000313" key="11">
    <source>
        <dbReference type="Proteomes" id="UP001165065"/>
    </source>
</evidence>
<feature type="compositionally biased region" description="Basic and acidic residues" evidence="7">
    <location>
        <begin position="796"/>
        <end position="810"/>
    </location>
</feature>
<keyword evidence="3" id="KW-0808">Transferase</keyword>
<name>A0A9W7GJP0_9STRA</name>
<accession>A0A9W7GJP0</accession>
<dbReference type="FunFam" id="3.30.1370.10:FF:000001">
    <property type="entry name" value="Polyribonucleotide nucleotidyltransferase"/>
    <property type="match status" value="1"/>
</dbReference>
<dbReference type="GO" id="GO:0003723">
    <property type="term" value="F:RNA binding"/>
    <property type="evidence" value="ECO:0007669"/>
    <property type="project" value="UniProtKB-UniRule"/>
</dbReference>
<keyword evidence="8" id="KW-0732">Signal</keyword>
<dbReference type="GO" id="GO:0004654">
    <property type="term" value="F:polyribonucleotide nucleotidyltransferase activity"/>
    <property type="evidence" value="ECO:0007669"/>
    <property type="project" value="UniProtKB-EC"/>
</dbReference>
<keyword evidence="5 6" id="KW-0694">RNA-binding</keyword>
<evidence type="ECO:0000256" key="4">
    <source>
        <dbReference type="ARBA" id="ARBA00022695"/>
    </source>
</evidence>
<dbReference type="CDD" id="cd02393">
    <property type="entry name" value="KH-I_PNPase"/>
    <property type="match status" value="1"/>
</dbReference>
<dbReference type="InterPro" id="IPR015847">
    <property type="entry name" value="ExoRNase_PH_dom2"/>
</dbReference>
<evidence type="ECO:0000256" key="7">
    <source>
        <dbReference type="SAM" id="MobiDB-lite"/>
    </source>
</evidence>
<dbReference type="PROSITE" id="PS50126">
    <property type="entry name" value="S1"/>
    <property type="match status" value="1"/>
</dbReference>
<dbReference type="SUPFAM" id="SSF54211">
    <property type="entry name" value="Ribosomal protein S5 domain 2-like"/>
    <property type="match status" value="2"/>
</dbReference>
<feature type="signal peptide" evidence="8">
    <location>
        <begin position="1"/>
        <end position="21"/>
    </location>
</feature>
<dbReference type="AlphaFoldDB" id="A0A9W7GJP0"/>
<dbReference type="GO" id="GO:0000175">
    <property type="term" value="F:3'-5'-RNA exonuclease activity"/>
    <property type="evidence" value="ECO:0007669"/>
    <property type="project" value="TreeGrafter"/>
</dbReference>